<accession>A0ABV9SR03</accession>
<feature type="region of interest" description="Disordered" evidence="1">
    <location>
        <begin position="34"/>
        <end position="59"/>
    </location>
</feature>
<evidence type="ECO:0000256" key="1">
    <source>
        <dbReference type="SAM" id="MobiDB-lite"/>
    </source>
</evidence>
<dbReference type="RefSeq" id="WP_344143149.1">
    <property type="nucleotide sequence ID" value="NZ_BAAAQI010000006.1"/>
</dbReference>
<proteinExistence type="predicted"/>
<evidence type="ECO:0000313" key="2">
    <source>
        <dbReference type="EMBL" id="MFC4868761.1"/>
    </source>
</evidence>
<dbReference type="EMBL" id="JBHSIY010000019">
    <property type="protein sequence ID" value="MFC4868761.1"/>
    <property type="molecule type" value="Genomic_DNA"/>
</dbReference>
<name>A0ABV9SR03_9ACTN</name>
<gene>
    <name evidence="2" type="ORF">ACFPCZ_19165</name>
</gene>
<dbReference type="Proteomes" id="UP001595858">
    <property type="component" value="Unassembled WGS sequence"/>
</dbReference>
<evidence type="ECO:0000313" key="3">
    <source>
        <dbReference type="Proteomes" id="UP001595858"/>
    </source>
</evidence>
<sequence length="59" mass="5780">MPTTASSPPPPREPKPPTEAAEELHLLGALAATGTQETAEVSGAADAGVGCASAPTGRR</sequence>
<feature type="region of interest" description="Disordered" evidence="1">
    <location>
        <begin position="1"/>
        <end position="20"/>
    </location>
</feature>
<comment type="caution">
    <text evidence="2">The sequence shown here is derived from an EMBL/GenBank/DDBJ whole genome shotgun (WGS) entry which is preliminary data.</text>
</comment>
<protein>
    <submittedName>
        <fullName evidence="2">Uncharacterized protein</fullName>
    </submittedName>
</protein>
<reference evidence="3" key="1">
    <citation type="journal article" date="2019" name="Int. J. Syst. Evol. Microbiol.">
        <title>The Global Catalogue of Microorganisms (GCM) 10K type strain sequencing project: providing services to taxonomists for standard genome sequencing and annotation.</title>
        <authorList>
            <consortium name="The Broad Institute Genomics Platform"/>
            <consortium name="The Broad Institute Genome Sequencing Center for Infectious Disease"/>
            <person name="Wu L."/>
            <person name="Ma J."/>
        </authorList>
    </citation>
    <scope>NUCLEOTIDE SEQUENCE [LARGE SCALE GENOMIC DNA]</scope>
    <source>
        <strain evidence="3">CGMCC 4.7304</strain>
    </source>
</reference>
<keyword evidence="3" id="KW-1185">Reference proteome</keyword>
<organism evidence="2 3">
    <name type="scientific">Streptomonospora arabica</name>
    <dbReference type="NCBI Taxonomy" id="412417"/>
    <lineage>
        <taxon>Bacteria</taxon>
        <taxon>Bacillati</taxon>
        <taxon>Actinomycetota</taxon>
        <taxon>Actinomycetes</taxon>
        <taxon>Streptosporangiales</taxon>
        <taxon>Nocardiopsidaceae</taxon>
        <taxon>Streptomonospora</taxon>
    </lineage>
</organism>